<evidence type="ECO:0000256" key="1">
    <source>
        <dbReference type="SAM" id="Phobius"/>
    </source>
</evidence>
<dbReference type="AlphaFoldDB" id="B5I679"/>
<keyword evidence="1" id="KW-0812">Transmembrane</keyword>
<evidence type="ECO:0000313" key="3">
    <source>
        <dbReference type="Proteomes" id="UP000002785"/>
    </source>
</evidence>
<name>B5I679_STRX2</name>
<keyword evidence="1" id="KW-1133">Transmembrane helix</keyword>
<protein>
    <submittedName>
        <fullName evidence="2">Uncharacterized protein</fullName>
    </submittedName>
</protein>
<dbReference type="Proteomes" id="UP000002785">
    <property type="component" value="Chromosome"/>
</dbReference>
<gene>
    <name evidence="2" type="ORF">SSEG_07164</name>
</gene>
<feature type="transmembrane region" description="Helical" evidence="1">
    <location>
        <begin position="28"/>
        <end position="48"/>
    </location>
</feature>
<reference evidence="2" key="1">
    <citation type="submission" date="2009-10" db="EMBL/GenBank/DDBJ databases">
        <title>The genome sequence of Streptomyces sviceus strain ATCC 29083.</title>
        <authorList>
            <consortium name="The Broad Institute Genome Sequencing Platform"/>
            <consortium name="Broad Institute Microbial Sequencing Center"/>
            <person name="Fischbach M."/>
            <person name="Godfrey P."/>
            <person name="Ward D."/>
            <person name="Young S."/>
            <person name="Zeng Q."/>
            <person name="Koehrsen M."/>
            <person name="Alvarado L."/>
            <person name="Berlin A.M."/>
            <person name="Bochicchio J."/>
            <person name="Borenstein D."/>
            <person name="Chapman S.B."/>
            <person name="Chen Z."/>
            <person name="Engels R."/>
            <person name="Freedman E."/>
            <person name="Gellesch M."/>
            <person name="Goldberg J."/>
            <person name="Griggs A."/>
            <person name="Gujja S."/>
            <person name="Heilman E.R."/>
            <person name="Heiman D.I."/>
            <person name="Hepburn T.A."/>
            <person name="Howarth C."/>
            <person name="Jen D."/>
            <person name="Larson L."/>
            <person name="Lewis B."/>
            <person name="Mehta T."/>
            <person name="Park D."/>
            <person name="Pearson M."/>
            <person name="Richards J."/>
            <person name="Roberts A."/>
            <person name="Saif S."/>
            <person name="Shea T.D."/>
            <person name="Shenoy N."/>
            <person name="Sisk P."/>
            <person name="Stolte C."/>
            <person name="Sykes S.N."/>
            <person name="Thomson T."/>
            <person name="Walk T."/>
            <person name="White J."/>
            <person name="Yandava C."/>
            <person name="Straight P."/>
            <person name="Clardy J."/>
            <person name="Hung D."/>
            <person name="Kolter R."/>
            <person name="Mekalanos J."/>
            <person name="Walker S."/>
            <person name="Walsh C.T."/>
            <person name="Wieland-Brown L.C."/>
            <person name="Haas B."/>
            <person name="Nusbaum C."/>
            <person name="Birren B."/>
        </authorList>
    </citation>
    <scope>NUCLEOTIDE SEQUENCE [LARGE SCALE GENOMIC DNA]</scope>
    <source>
        <strain evidence="2">ATCC 29083</strain>
    </source>
</reference>
<dbReference type="HOGENOM" id="CLU_196126_0_0_11"/>
<dbReference type="eggNOG" id="ENOG5033DZ6">
    <property type="taxonomic scope" value="Bacteria"/>
</dbReference>
<dbReference type="Pfam" id="PF19626">
    <property type="entry name" value="DUF6131"/>
    <property type="match status" value="1"/>
</dbReference>
<dbReference type="EMBL" id="CM000951">
    <property type="protein sequence ID" value="EDY60584.1"/>
    <property type="molecule type" value="Genomic_DNA"/>
</dbReference>
<organism evidence="2 3">
    <name type="scientific">Streptomyces sviceus (strain ATCC 29083 / DSM 924 / JCM 4929 / NBRC 13980 / NCIMB 11184 / NRRL 5439 / UC 5370)</name>
    <dbReference type="NCBI Taxonomy" id="463191"/>
    <lineage>
        <taxon>Bacteria</taxon>
        <taxon>Bacillati</taxon>
        <taxon>Actinomycetota</taxon>
        <taxon>Actinomycetes</taxon>
        <taxon>Kitasatosporales</taxon>
        <taxon>Streptomycetaceae</taxon>
        <taxon>Streptomyces</taxon>
    </lineage>
</organism>
<feature type="transmembrane region" description="Helical" evidence="1">
    <location>
        <begin position="54"/>
        <end position="74"/>
    </location>
</feature>
<evidence type="ECO:0000313" key="2">
    <source>
        <dbReference type="EMBL" id="EDY60584.1"/>
    </source>
</evidence>
<sequence length="80" mass="8698">MFPDCWGWGDVAASGHPGGNRSARTRRYVMIALGIILLVIGFLTGISILWTLGIILAVVGAVFWIMGSMGHAVAGRRHYW</sequence>
<keyword evidence="1" id="KW-0472">Membrane</keyword>
<proteinExistence type="predicted"/>
<keyword evidence="3" id="KW-1185">Reference proteome</keyword>
<accession>B5I679</accession>
<dbReference type="InterPro" id="IPR046134">
    <property type="entry name" value="DUF6131"/>
</dbReference>